<accession>A0A8S5TQI6</accession>
<keyword evidence="1" id="KW-0812">Transmembrane</keyword>
<feature type="transmembrane region" description="Helical" evidence="1">
    <location>
        <begin position="6"/>
        <end position="22"/>
    </location>
</feature>
<evidence type="ECO:0000313" key="2">
    <source>
        <dbReference type="EMBL" id="DAF65375.1"/>
    </source>
</evidence>
<keyword evidence="1" id="KW-0472">Membrane</keyword>
<keyword evidence="1" id="KW-1133">Transmembrane helix</keyword>
<evidence type="ECO:0000256" key="1">
    <source>
        <dbReference type="SAM" id="Phobius"/>
    </source>
</evidence>
<organism evidence="2">
    <name type="scientific">Siphoviridae sp. ctbbV81</name>
    <dbReference type="NCBI Taxonomy" id="2827900"/>
    <lineage>
        <taxon>Viruses</taxon>
        <taxon>Duplodnaviria</taxon>
        <taxon>Heunggongvirae</taxon>
        <taxon>Uroviricota</taxon>
        <taxon>Caudoviricetes</taxon>
    </lineage>
</organism>
<proteinExistence type="predicted"/>
<reference evidence="2" key="1">
    <citation type="journal article" date="2021" name="Proc. Natl. Acad. Sci. U.S.A.">
        <title>A Catalog of Tens of Thousands of Viruses from Human Metagenomes Reveals Hidden Associations with Chronic Diseases.</title>
        <authorList>
            <person name="Tisza M.J."/>
            <person name="Buck C.B."/>
        </authorList>
    </citation>
    <scope>NUCLEOTIDE SEQUENCE</scope>
    <source>
        <strain evidence="2">CtbbV81</strain>
    </source>
</reference>
<protein>
    <submittedName>
        <fullName evidence="2">Uncharacterized protein</fullName>
    </submittedName>
</protein>
<dbReference type="EMBL" id="BK032878">
    <property type="protein sequence ID" value="DAF65375.1"/>
    <property type="molecule type" value="Genomic_DNA"/>
</dbReference>
<name>A0A8S5TQI6_9CAUD</name>
<sequence>MILLGLGIYGIGVMTGILYMCLMQIHREKKNDETTDHK</sequence>